<evidence type="ECO:0000313" key="5">
    <source>
        <dbReference type="Proteomes" id="UP000807785"/>
    </source>
</evidence>
<dbReference type="AlphaFoldDB" id="A0A9D7E0S8"/>
<dbReference type="InterPro" id="IPR025205">
    <property type="entry name" value="PilX/PilW_C"/>
</dbReference>
<dbReference type="Proteomes" id="UP000807785">
    <property type="component" value="Unassembled WGS sequence"/>
</dbReference>
<protein>
    <submittedName>
        <fullName evidence="4">Pilus assembly protein</fullName>
    </submittedName>
</protein>
<comment type="caution">
    <text evidence="4">The sequence shown here is derived from an EMBL/GenBank/DDBJ whole genome shotgun (WGS) entry which is preliminary data.</text>
</comment>
<evidence type="ECO:0000256" key="1">
    <source>
        <dbReference type="SAM" id="Phobius"/>
    </source>
</evidence>
<dbReference type="Pfam" id="PF14341">
    <property type="entry name" value="PilX_N"/>
    <property type="match status" value="1"/>
</dbReference>
<organism evidence="4 5">
    <name type="scientific">Candidatus Methylophosphatis roskildensis</name>
    <dbReference type="NCBI Taxonomy" id="2899263"/>
    <lineage>
        <taxon>Bacteria</taxon>
        <taxon>Pseudomonadati</taxon>
        <taxon>Pseudomonadota</taxon>
        <taxon>Betaproteobacteria</taxon>
        <taxon>Nitrosomonadales</taxon>
        <taxon>Sterolibacteriaceae</taxon>
        <taxon>Candidatus Methylophosphatis</taxon>
    </lineage>
</organism>
<feature type="domain" description="PilX/PilW C-terminal" evidence="2">
    <location>
        <begin position="133"/>
        <end position="195"/>
    </location>
</feature>
<dbReference type="EMBL" id="JADJEV010000004">
    <property type="protein sequence ID" value="MBK6974371.1"/>
    <property type="molecule type" value="Genomic_DNA"/>
</dbReference>
<keyword evidence="1" id="KW-0472">Membrane</keyword>
<evidence type="ECO:0000313" key="4">
    <source>
        <dbReference type="EMBL" id="MBK6974371.1"/>
    </source>
</evidence>
<evidence type="ECO:0000259" key="3">
    <source>
        <dbReference type="Pfam" id="PF14341"/>
    </source>
</evidence>
<feature type="domain" description="Type 4 fimbrial biogenesis protein PilX N-terminal" evidence="3">
    <location>
        <begin position="21"/>
        <end position="71"/>
    </location>
</feature>
<dbReference type="Pfam" id="PF13681">
    <property type="entry name" value="PilX"/>
    <property type="match status" value="1"/>
</dbReference>
<reference evidence="4" key="1">
    <citation type="submission" date="2020-10" db="EMBL/GenBank/DDBJ databases">
        <title>Connecting structure to function with the recovery of over 1000 high-quality activated sludge metagenome-assembled genomes encoding full-length rRNA genes using long-read sequencing.</title>
        <authorList>
            <person name="Singleton C.M."/>
            <person name="Petriglieri F."/>
            <person name="Kristensen J.M."/>
            <person name="Kirkegaard R.H."/>
            <person name="Michaelsen T.Y."/>
            <person name="Andersen M.H."/>
            <person name="Karst S.M."/>
            <person name="Dueholm M.S."/>
            <person name="Nielsen P.H."/>
            <person name="Albertsen M."/>
        </authorList>
    </citation>
    <scope>NUCLEOTIDE SEQUENCE</scope>
    <source>
        <strain evidence="4">Bjer_18-Q3-R1-45_BAT3C.347</strain>
    </source>
</reference>
<proteinExistence type="predicted"/>
<keyword evidence="1" id="KW-1133">Transmembrane helix</keyword>
<keyword evidence="1" id="KW-0812">Transmembrane</keyword>
<name>A0A9D7E0S8_9PROT</name>
<evidence type="ECO:0000259" key="2">
    <source>
        <dbReference type="Pfam" id="PF13681"/>
    </source>
</evidence>
<sequence>MSAMQIRTSLSFSTPAAHVQRGAALLAALIFLIVFTIIGVGVVGTTTTEEKLARNFRDVDIAFAAAEAALRDAEIRITGDWSKPALPVDPLAFGPACPDGLCDCLFKVNQALCKTPIPERYSMASSPSVEIGTGTTGTPQIALVSAQPRYFIEKKCANLSGESSSSSGGCPTKYYQITTVGSGRLSAQTTLQETFIY</sequence>
<dbReference type="InterPro" id="IPR025746">
    <property type="entry name" value="PilX_N_dom"/>
</dbReference>
<feature type="transmembrane region" description="Helical" evidence="1">
    <location>
        <begin position="21"/>
        <end position="44"/>
    </location>
</feature>
<accession>A0A9D7E0S8</accession>
<gene>
    <name evidence="4" type="ORF">IPH26_15965</name>
</gene>